<evidence type="ECO:0000259" key="1">
    <source>
        <dbReference type="Pfam" id="PF11563"/>
    </source>
</evidence>
<dbReference type="PANTHER" id="PTHR42071">
    <property type="entry name" value="PROTOGLOBIN DOMAIN-CONTAINING PROTEIN"/>
    <property type="match status" value="1"/>
</dbReference>
<gene>
    <name evidence="2" type="ORF">EX30DRAFT_339776</name>
</gene>
<accession>A0A4S2N0K4</accession>
<sequence>MSEKIQHISPASLSNLSNRVSYLRQFINFTPDDEAALHAAAPVVAPLVPAVVDAVYTKLLSFDITASSFTPRQTGYTGNVPTSVNELSHEHPQIKFRKDFLKQYLVKLVTLDFGKLESWEYLDKVGLMHTGVAGFKHRSKKPALRVEYIHCGILLGFVEDIFVDAVITHPDLDIPTKNAVARAVNKLIWIQNDLFARHYVVDESVKVNKGTVELGMCTLALGAASLIAAGAVVARFLQW</sequence>
<dbReference type="InterPro" id="IPR012292">
    <property type="entry name" value="Globin/Proto"/>
</dbReference>
<dbReference type="OrthoDB" id="10027058at2759"/>
<dbReference type="InParanoid" id="A0A4S2N0K4"/>
<feature type="domain" description="Globin-sensor" evidence="1">
    <location>
        <begin position="18"/>
        <end position="202"/>
    </location>
</feature>
<dbReference type="EMBL" id="ML220115">
    <property type="protein sequence ID" value="TGZ82493.1"/>
    <property type="molecule type" value="Genomic_DNA"/>
</dbReference>
<dbReference type="GO" id="GO:0020037">
    <property type="term" value="F:heme binding"/>
    <property type="evidence" value="ECO:0007669"/>
    <property type="project" value="InterPro"/>
</dbReference>
<dbReference type="InterPro" id="IPR044398">
    <property type="entry name" value="Globin-sensor_dom"/>
</dbReference>
<dbReference type="AlphaFoldDB" id="A0A4S2N0K4"/>
<evidence type="ECO:0000313" key="3">
    <source>
        <dbReference type="Proteomes" id="UP000298138"/>
    </source>
</evidence>
<evidence type="ECO:0000313" key="2">
    <source>
        <dbReference type="EMBL" id="TGZ82493.1"/>
    </source>
</evidence>
<reference evidence="2 3" key="1">
    <citation type="submission" date="2019-04" db="EMBL/GenBank/DDBJ databases">
        <title>Comparative genomics and transcriptomics to analyze fruiting body development in filamentous ascomycetes.</title>
        <authorList>
            <consortium name="DOE Joint Genome Institute"/>
            <person name="Lutkenhaus R."/>
            <person name="Traeger S."/>
            <person name="Breuer J."/>
            <person name="Kuo A."/>
            <person name="Lipzen A."/>
            <person name="Pangilinan J."/>
            <person name="Dilworth D."/>
            <person name="Sandor L."/>
            <person name="Poggeler S."/>
            <person name="Barry K."/>
            <person name="Grigoriev I.V."/>
            <person name="Nowrousian M."/>
        </authorList>
    </citation>
    <scope>NUCLEOTIDE SEQUENCE [LARGE SCALE GENOMIC DNA]</scope>
    <source>
        <strain evidence="2 3">CBS 389.68</strain>
    </source>
</reference>
<name>A0A4S2N0K4_9PEZI</name>
<proteinExistence type="predicted"/>
<protein>
    <recommendedName>
        <fullName evidence="1">Globin-sensor domain-containing protein</fullName>
    </recommendedName>
</protein>
<dbReference type="PANTHER" id="PTHR42071:SF1">
    <property type="entry name" value="GLOBIN-SENSOR DOMAIN-CONTAINING PROTEIN"/>
    <property type="match status" value="1"/>
</dbReference>
<keyword evidence="3" id="KW-1185">Reference proteome</keyword>
<dbReference type="Pfam" id="PF11563">
    <property type="entry name" value="Protoglobin"/>
    <property type="match status" value="1"/>
</dbReference>
<dbReference type="Gene3D" id="1.10.490.10">
    <property type="entry name" value="Globins"/>
    <property type="match status" value="1"/>
</dbReference>
<dbReference type="GO" id="GO:0019825">
    <property type="term" value="F:oxygen binding"/>
    <property type="evidence" value="ECO:0007669"/>
    <property type="project" value="InterPro"/>
</dbReference>
<organism evidence="2 3">
    <name type="scientific">Ascodesmis nigricans</name>
    <dbReference type="NCBI Taxonomy" id="341454"/>
    <lineage>
        <taxon>Eukaryota</taxon>
        <taxon>Fungi</taxon>
        <taxon>Dikarya</taxon>
        <taxon>Ascomycota</taxon>
        <taxon>Pezizomycotina</taxon>
        <taxon>Pezizomycetes</taxon>
        <taxon>Pezizales</taxon>
        <taxon>Ascodesmidaceae</taxon>
        <taxon>Ascodesmis</taxon>
    </lineage>
</organism>
<dbReference type="Proteomes" id="UP000298138">
    <property type="component" value="Unassembled WGS sequence"/>
</dbReference>